<dbReference type="InterPro" id="IPR029045">
    <property type="entry name" value="ClpP/crotonase-like_dom_sf"/>
</dbReference>
<keyword evidence="1" id="KW-0732">Signal</keyword>
<dbReference type="Gene3D" id="3.30.750.44">
    <property type="match status" value="1"/>
</dbReference>
<proteinExistence type="predicted"/>
<keyword evidence="4" id="KW-1185">Reference proteome</keyword>
<sequence length="434" mass="44195">MRAMGAWGAAVLAMTAGAAQAQPADGTATVTAARAAIVARYVLPDVAAKLDAALAAGLKQRRYAGLTGEALAARVNADMAAVTQDKHLGVSYDPRGAAMLGERGLSDGAGDGAEDEAIPPALARMFTRMNGGARAMEVLPGNIRYLAYDGFAWGTPEAEAGLRTAMQFLKGGDAYIIDISRNGGGSPGAVAAMASYFLPAGTPLMRFEMRGRAGEATRSPAAPFSLAGKPLFVLTGGASASAAEEFATHVKAYGFGTLVGETTAGAGFRNDLVPLPGGYVLSVSTGRAVSLKTGRDWERVGVAPTIATGAAAALPRAKAEAMAAVAAAAPAEEKAEAARLLAYYRALATPVAPARAIAAYAGRYGERTVTAAGDALTIRRTGRPASRLVPVAADTFAYDGDPAVQVRFVAEGGRVTAAEVMQRDGSVSRAARTD</sequence>
<reference evidence="3 4" key="1">
    <citation type="submission" date="2020-03" db="EMBL/GenBank/DDBJ databases">
        <authorList>
            <person name="Wang L."/>
            <person name="He N."/>
            <person name="Li Y."/>
            <person name="Fang Y."/>
            <person name="Zhang F."/>
        </authorList>
    </citation>
    <scope>NUCLEOTIDE SEQUENCE [LARGE SCALE GENOMIC DNA]</scope>
    <source>
        <strain evidence="3 4">36D10-4-7</strain>
    </source>
</reference>
<dbReference type="SUPFAM" id="SSF52096">
    <property type="entry name" value="ClpP/crotonase"/>
    <property type="match status" value="1"/>
</dbReference>
<feature type="signal peptide" evidence="1">
    <location>
        <begin position="1"/>
        <end position="21"/>
    </location>
</feature>
<feature type="chain" id="PRO_5047268733" evidence="1">
    <location>
        <begin position="22"/>
        <end position="434"/>
    </location>
</feature>
<feature type="domain" description="Tail specific protease" evidence="2">
    <location>
        <begin position="119"/>
        <end position="309"/>
    </location>
</feature>
<evidence type="ECO:0000313" key="3">
    <source>
        <dbReference type="EMBL" id="NJR77794.1"/>
    </source>
</evidence>
<accession>A0ABX1CIG2</accession>
<dbReference type="PANTHER" id="PTHR11261:SF3">
    <property type="entry name" value="RETINOL-BINDING PROTEIN 3"/>
    <property type="match status" value="1"/>
</dbReference>
<gene>
    <name evidence="3" type="ORF">HBH26_04075</name>
</gene>
<evidence type="ECO:0000259" key="2">
    <source>
        <dbReference type="SMART" id="SM00245"/>
    </source>
</evidence>
<comment type="caution">
    <text evidence="3">The sequence shown here is derived from an EMBL/GenBank/DDBJ whole genome shotgun (WGS) entry which is preliminary data.</text>
</comment>
<dbReference type="SMART" id="SM00245">
    <property type="entry name" value="TSPc"/>
    <property type="match status" value="1"/>
</dbReference>
<organism evidence="3 4">
    <name type="scientific">Sphingomonas corticis</name>
    <dbReference type="NCBI Taxonomy" id="2722791"/>
    <lineage>
        <taxon>Bacteria</taxon>
        <taxon>Pseudomonadati</taxon>
        <taxon>Pseudomonadota</taxon>
        <taxon>Alphaproteobacteria</taxon>
        <taxon>Sphingomonadales</taxon>
        <taxon>Sphingomonadaceae</taxon>
        <taxon>Sphingomonas</taxon>
    </lineage>
</organism>
<dbReference type="Proteomes" id="UP000732399">
    <property type="component" value="Unassembled WGS sequence"/>
</dbReference>
<evidence type="ECO:0000256" key="1">
    <source>
        <dbReference type="SAM" id="SignalP"/>
    </source>
</evidence>
<name>A0ABX1CIG2_9SPHN</name>
<dbReference type="PANTHER" id="PTHR11261">
    <property type="entry name" value="INTERPHOTORECEPTOR RETINOID-BINDING PROTEIN"/>
    <property type="match status" value="1"/>
</dbReference>
<dbReference type="EMBL" id="JAAVJH010000002">
    <property type="protein sequence ID" value="NJR77794.1"/>
    <property type="molecule type" value="Genomic_DNA"/>
</dbReference>
<dbReference type="InterPro" id="IPR005151">
    <property type="entry name" value="Tail-specific_protease"/>
</dbReference>
<dbReference type="CDD" id="cd07563">
    <property type="entry name" value="Peptidase_S41_IRBP"/>
    <property type="match status" value="1"/>
</dbReference>
<dbReference type="RefSeq" id="WP_168133319.1">
    <property type="nucleotide sequence ID" value="NZ_JAAVJH010000002.1"/>
</dbReference>
<dbReference type="Pfam" id="PF03572">
    <property type="entry name" value="Peptidase_S41"/>
    <property type="match status" value="1"/>
</dbReference>
<protein>
    <submittedName>
        <fullName evidence="3">S41 family peptidase</fullName>
    </submittedName>
</protein>
<dbReference type="Gene3D" id="3.90.226.10">
    <property type="entry name" value="2-enoyl-CoA Hydratase, Chain A, domain 1"/>
    <property type="match status" value="1"/>
</dbReference>
<evidence type="ECO:0000313" key="4">
    <source>
        <dbReference type="Proteomes" id="UP000732399"/>
    </source>
</evidence>
<dbReference type="Pfam" id="PF11918">
    <property type="entry name" value="Peptidase_S41_N"/>
    <property type="match status" value="1"/>
</dbReference>